<comment type="caution">
    <text evidence="1">The sequence shown here is derived from an EMBL/GenBank/DDBJ whole genome shotgun (WGS) entry which is preliminary data.</text>
</comment>
<gene>
    <name evidence="1" type="ORF">BJY16_005313</name>
</gene>
<proteinExistence type="predicted"/>
<accession>A0A7W7H106</accession>
<reference evidence="1 2" key="1">
    <citation type="submission" date="2020-08" db="EMBL/GenBank/DDBJ databases">
        <title>Sequencing the genomes of 1000 actinobacteria strains.</title>
        <authorList>
            <person name="Klenk H.-P."/>
        </authorList>
    </citation>
    <scope>NUCLEOTIDE SEQUENCE [LARGE SCALE GENOMIC DNA]</scope>
    <source>
        <strain evidence="1 2">DSM 45809</strain>
    </source>
</reference>
<dbReference type="RefSeq" id="WP_185042292.1">
    <property type="nucleotide sequence ID" value="NZ_BAABFG010000005.1"/>
</dbReference>
<protein>
    <submittedName>
        <fullName evidence="1">Uncharacterized protein</fullName>
    </submittedName>
</protein>
<sequence length="170" mass="18768">MSTPLHQMQVPAEWVAHGSLGSFPKLFGYDQKPAEVREMQGRLAIVFPSLEDQAELIYAVPGIVDWFRELYAKIPHFPYFLVPNVEAGALQSILISGMASKARDQALTSGVFEADDQAIAWTLTLMAATARYATHMGDDWEPVVRALLSPLGADTDYFVEQVAQVLDESP</sequence>
<organism evidence="1 2">
    <name type="scientific">Actinoplanes octamycinicus</name>
    <dbReference type="NCBI Taxonomy" id="135948"/>
    <lineage>
        <taxon>Bacteria</taxon>
        <taxon>Bacillati</taxon>
        <taxon>Actinomycetota</taxon>
        <taxon>Actinomycetes</taxon>
        <taxon>Micromonosporales</taxon>
        <taxon>Micromonosporaceae</taxon>
        <taxon>Actinoplanes</taxon>
    </lineage>
</organism>
<evidence type="ECO:0000313" key="2">
    <source>
        <dbReference type="Proteomes" id="UP000546162"/>
    </source>
</evidence>
<dbReference type="EMBL" id="JACHNB010000001">
    <property type="protein sequence ID" value="MBB4741854.1"/>
    <property type="molecule type" value="Genomic_DNA"/>
</dbReference>
<keyword evidence="2" id="KW-1185">Reference proteome</keyword>
<evidence type="ECO:0000313" key="1">
    <source>
        <dbReference type="EMBL" id="MBB4741854.1"/>
    </source>
</evidence>
<name>A0A7W7H106_9ACTN</name>
<dbReference type="Proteomes" id="UP000546162">
    <property type="component" value="Unassembled WGS sequence"/>
</dbReference>
<dbReference type="AlphaFoldDB" id="A0A7W7H106"/>